<keyword evidence="2" id="KW-1185">Reference proteome</keyword>
<proteinExistence type="predicted"/>
<comment type="caution">
    <text evidence="1">The sequence shown here is derived from an EMBL/GenBank/DDBJ whole genome shotgun (WGS) entry which is preliminary data.</text>
</comment>
<dbReference type="Proteomes" id="UP000290657">
    <property type="component" value="Unassembled WGS sequence"/>
</dbReference>
<dbReference type="EMBL" id="PDKN01000011">
    <property type="protein sequence ID" value="RXJ54142.1"/>
    <property type="molecule type" value="Genomic_DNA"/>
</dbReference>
<reference evidence="1 2" key="1">
    <citation type="submission" date="2017-10" db="EMBL/GenBank/DDBJ databases">
        <title>Genomics of the genus Arcobacter.</title>
        <authorList>
            <person name="Perez-Cataluna A."/>
            <person name="Figueras M.J."/>
        </authorList>
    </citation>
    <scope>NUCLEOTIDE SEQUENCE [LARGE SCALE GENOMIC DNA]</scope>
    <source>
        <strain evidence="1 2">CECT 8987</strain>
    </source>
</reference>
<dbReference type="GO" id="GO:0051301">
    <property type="term" value="P:cell division"/>
    <property type="evidence" value="ECO:0007669"/>
    <property type="project" value="UniProtKB-KW"/>
</dbReference>
<evidence type="ECO:0000313" key="1">
    <source>
        <dbReference type="EMBL" id="RXJ54142.1"/>
    </source>
</evidence>
<dbReference type="InterPro" id="IPR027417">
    <property type="entry name" value="P-loop_NTPase"/>
</dbReference>
<evidence type="ECO:0000313" key="2">
    <source>
        <dbReference type="Proteomes" id="UP000290657"/>
    </source>
</evidence>
<gene>
    <name evidence="1" type="ORF">CRV04_12230</name>
</gene>
<sequence length="159" mass="18840">MKNRLHFMCGKMAAGKSTLSKKLSKEHNAIFLSEDELLKKLYPDEIKTIEDYIKYSKRVKDTMFEFIVDLLKKGNEVVLDFPANTVSQRQWFKDIFETANVEHMMYYVKRSDDICKEQLKKRNENLSKDAPLIDEATFDAITKYFQEPKEEEGFNIKYE</sequence>
<dbReference type="Gene3D" id="3.40.50.300">
    <property type="entry name" value="P-loop containing nucleotide triphosphate hydrolases"/>
    <property type="match status" value="1"/>
</dbReference>
<dbReference type="AlphaFoldDB" id="A0A4Q0XQQ6"/>
<dbReference type="RefSeq" id="WP_128997146.1">
    <property type="nucleotide sequence ID" value="NZ_PDKN01000011.1"/>
</dbReference>
<organism evidence="1 2">
    <name type="scientific">Candidatus Marinarcus aquaticus</name>
    <dbReference type="NCBI Taxonomy" id="2044504"/>
    <lineage>
        <taxon>Bacteria</taxon>
        <taxon>Pseudomonadati</taxon>
        <taxon>Campylobacterota</taxon>
        <taxon>Epsilonproteobacteria</taxon>
        <taxon>Campylobacterales</taxon>
        <taxon>Arcobacteraceae</taxon>
        <taxon>Candidatus Marinarcus</taxon>
    </lineage>
</organism>
<dbReference type="SUPFAM" id="SSF52540">
    <property type="entry name" value="P-loop containing nucleoside triphosphate hydrolases"/>
    <property type="match status" value="1"/>
</dbReference>
<name>A0A4Q0XQQ6_9BACT</name>
<keyword evidence="1" id="KW-0131">Cell cycle</keyword>
<dbReference type="Pfam" id="PF13671">
    <property type="entry name" value="AAA_33"/>
    <property type="match status" value="1"/>
</dbReference>
<accession>A0A4Q0XQQ6</accession>
<dbReference type="OrthoDB" id="531205at2"/>
<keyword evidence="1" id="KW-0132">Cell division</keyword>
<protein>
    <submittedName>
        <fullName evidence="1">Cell division protein ZipA</fullName>
    </submittedName>
</protein>